<keyword evidence="2" id="KW-1185">Reference proteome</keyword>
<proteinExistence type="predicted"/>
<dbReference type="GeneID" id="55012388"/>
<dbReference type="Proteomes" id="UP000295590">
    <property type="component" value="Segment"/>
</dbReference>
<dbReference type="EMBL" id="MK016662">
    <property type="protein sequence ID" value="QBP05804.1"/>
    <property type="molecule type" value="Genomic_DNA"/>
</dbReference>
<name>A0A482IEY4_9CAUD</name>
<reference evidence="1 2" key="1">
    <citation type="submission" date="2018-10" db="EMBL/GenBank/DDBJ databases">
        <title>Isolation and Genetic Analysis of a Novel Cyanophage S-LB68 from the Huang Bohai.</title>
        <authorList>
            <person name="Liu X."/>
        </authorList>
    </citation>
    <scope>NUCLEOTIDE SEQUENCE [LARGE SCALE GENOMIC DNA]</scope>
</reference>
<dbReference type="KEGG" id="vg:55012388"/>
<evidence type="ECO:0000313" key="2">
    <source>
        <dbReference type="Proteomes" id="UP000295590"/>
    </source>
</evidence>
<sequence length="65" mass="6850">MLVQDIAGLYIPQHDYVSLTYVASGNGVGEIETITYKQGGASGATVAVMTLVYDANNKLVTVTKV</sequence>
<organism evidence="1 2">
    <name type="scientific">Synechococcus phage S-B28</name>
    <dbReference type="NCBI Taxonomy" id="2545435"/>
    <lineage>
        <taxon>Viruses</taxon>
        <taxon>Duplodnaviria</taxon>
        <taxon>Heunggongvirae</taxon>
        <taxon>Uroviricota</taxon>
        <taxon>Caudoviricetes</taxon>
        <taxon>Autographivirales</taxon>
        <taxon>Sechaudvirinae</taxon>
        <taxon>Qadamvirus</taxon>
        <taxon>Qadamvirus SB28</taxon>
    </lineage>
</organism>
<protein>
    <submittedName>
        <fullName evidence="1">Uncharacterized protein</fullName>
    </submittedName>
</protein>
<dbReference type="RefSeq" id="YP_009820941.1">
    <property type="nucleotide sequence ID" value="NC_048171.1"/>
</dbReference>
<evidence type="ECO:0000313" key="1">
    <source>
        <dbReference type="EMBL" id="QBP05804.1"/>
    </source>
</evidence>
<accession>A0A482IEY4</accession>